<evidence type="ECO:0000313" key="1">
    <source>
        <dbReference type="EnsemblMetazoa" id="Aqu2.1.35003_001"/>
    </source>
</evidence>
<proteinExistence type="predicted"/>
<sequence>MASQANERTHKAAVTDLSSFIRGYCASMEVWTPFIVELLLRRDPDNIKDGLAVWVLKDRDIVTSLLIFQMLSHFLQWECNKGFVTVTGKKVNRGTGSGLEIPGTYQFYGPEPYTLKS</sequence>
<protein>
    <submittedName>
        <fullName evidence="1">Uncharacterized protein</fullName>
    </submittedName>
</protein>
<dbReference type="EnsemblMetazoa" id="Aqu2.1.35003_001">
    <property type="protein sequence ID" value="Aqu2.1.35003_001"/>
    <property type="gene ID" value="Aqu2.1.35003"/>
</dbReference>
<accession>A0A1X7V4T4</accession>
<name>A0A1X7V4T4_AMPQE</name>
<dbReference type="AlphaFoldDB" id="A0A1X7V4T4"/>
<reference evidence="1" key="1">
    <citation type="submission" date="2017-05" db="UniProtKB">
        <authorList>
            <consortium name="EnsemblMetazoa"/>
        </authorList>
    </citation>
    <scope>IDENTIFICATION</scope>
</reference>
<organism evidence="1">
    <name type="scientific">Amphimedon queenslandica</name>
    <name type="common">Sponge</name>
    <dbReference type="NCBI Taxonomy" id="400682"/>
    <lineage>
        <taxon>Eukaryota</taxon>
        <taxon>Metazoa</taxon>
        <taxon>Porifera</taxon>
        <taxon>Demospongiae</taxon>
        <taxon>Heteroscleromorpha</taxon>
        <taxon>Haplosclerida</taxon>
        <taxon>Niphatidae</taxon>
        <taxon>Amphimedon</taxon>
    </lineage>
</organism>
<dbReference type="InParanoid" id="A0A1X7V4T4"/>